<dbReference type="InterPro" id="IPR020471">
    <property type="entry name" value="AKR"/>
</dbReference>
<feature type="domain" description="NADP-dependent oxidoreductase" evidence="8">
    <location>
        <begin position="8"/>
        <end position="254"/>
    </location>
</feature>
<dbReference type="PIRSF" id="PIRSF000097">
    <property type="entry name" value="AKR"/>
    <property type="match status" value="1"/>
</dbReference>
<evidence type="ECO:0000256" key="3">
    <source>
        <dbReference type="ARBA" id="ARBA00023002"/>
    </source>
</evidence>
<feature type="binding site" evidence="6">
    <location>
        <position position="100"/>
    </location>
    <ligand>
        <name>substrate</name>
    </ligand>
</feature>
<dbReference type="SUPFAM" id="SSF51430">
    <property type="entry name" value="NAD(P)-linked oxidoreductase"/>
    <property type="match status" value="1"/>
</dbReference>
<dbReference type="RefSeq" id="WP_092569270.1">
    <property type="nucleotide sequence ID" value="NZ_BMXH01000001.1"/>
</dbReference>
<accession>A0A1H2ZUZ3</accession>
<dbReference type="PROSITE" id="PS00062">
    <property type="entry name" value="ALDOKETO_REDUCTASE_2"/>
    <property type="match status" value="1"/>
</dbReference>
<keyword evidence="10" id="KW-1185">Reference proteome</keyword>
<dbReference type="PRINTS" id="PR00069">
    <property type="entry name" value="ALDKETRDTASE"/>
</dbReference>
<organism evidence="9 10">
    <name type="scientific">Aidingimonas halophila</name>
    <dbReference type="NCBI Taxonomy" id="574349"/>
    <lineage>
        <taxon>Bacteria</taxon>
        <taxon>Pseudomonadati</taxon>
        <taxon>Pseudomonadota</taxon>
        <taxon>Gammaproteobacteria</taxon>
        <taxon>Oceanospirillales</taxon>
        <taxon>Halomonadaceae</taxon>
        <taxon>Aidingimonas</taxon>
    </lineage>
</organism>
<dbReference type="PROSITE" id="PS00798">
    <property type="entry name" value="ALDOKETO_REDUCTASE_1"/>
    <property type="match status" value="1"/>
</dbReference>
<evidence type="ECO:0000256" key="1">
    <source>
        <dbReference type="ARBA" id="ARBA00007905"/>
    </source>
</evidence>
<name>A0A1H2ZUZ3_9GAMM</name>
<feature type="active site" description="Proton donor" evidence="5">
    <location>
        <position position="42"/>
    </location>
</feature>
<evidence type="ECO:0000256" key="4">
    <source>
        <dbReference type="ARBA" id="ARBA00049445"/>
    </source>
</evidence>
<dbReference type="InterPro" id="IPR018170">
    <property type="entry name" value="Aldo/ket_reductase_CS"/>
</dbReference>
<dbReference type="FunFam" id="3.20.20.100:FF:000002">
    <property type="entry name" value="2,5-diketo-D-gluconic acid reductase A"/>
    <property type="match status" value="1"/>
</dbReference>
<feature type="site" description="Lowers pKa of active site Tyr" evidence="7">
    <location>
        <position position="67"/>
    </location>
</feature>
<keyword evidence="2" id="KW-0521">NADP</keyword>
<evidence type="ECO:0000256" key="5">
    <source>
        <dbReference type="PIRSR" id="PIRSR000097-1"/>
    </source>
</evidence>
<dbReference type="NCBIfam" id="NF008377">
    <property type="entry name" value="PRK11172.1"/>
    <property type="match status" value="1"/>
</dbReference>
<dbReference type="CDD" id="cd19139">
    <property type="entry name" value="AKR_AKR3F2"/>
    <property type="match status" value="1"/>
</dbReference>
<gene>
    <name evidence="9" type="ORF">SAMN05443545_104262</name>
</gene>
<dbReference type="Proteomes" id="UP000198500">
    <property type="component" value="Unassembled WGS sequence"/>
</dbReference>
<dbReference type="OrthoDB" id="9804790at2"/>
<dbReference type="PANTHER" id="PTHR43827:SF3">
    <property type="entry name" value="NADP-DEPENDENT OXIDOREDUCTASE DOMAIN-CONTAINING PROTEIN"/>
    <property type="match status" value="1"/>
</dbReference>
<dbReference type="EMBL" id="FNNI01000004">
    <property type="protein sequence ID" value="SDX21107.1"/>
    <property type="molecule type" value="Genomic_DNA"/>
</dbReference>
<dbReference type="InterPro" id="IPR036812">
    <property type="entry name" value="NAD(P)_OxRdtase_dom_sf"/>
</dbReference>
<comment type="similarity">
    <text evidence="1">Belongs to the aldo/keto reductase family.</text>
</comment>
<dbReference type="AlphaFoldDB" id="A0A1H2ZUZ3"/>
<proteinExistence type="inferred from homology"/>
<evidence type="ECO:0000256" key="6">
    <source>
        <dbReference type="PIRSR" id="PIRSR000097-2"/>
    </source>
</evidence>
<dbReference type="InterPro" id="IPR023210">
    <property type="entry name" value="NADP_OxRdtase_dom"/>
</dbReference>
<evidence type="ECO:0000313" key="9">
    <source>
        <dbReference type="EMBL" id="SDX21107.1"/>
    </source>
</evidence>
<keyword evidence="3" id="KW-0560">Oxidoreductase</keyword>
<dbReference type="PANTHER" id="PTHR43827">
    <property type="entry name" value="2,5-DIKETO-D-GLUCONIC ACID REDUCTASE"/>
    <property type="match status" value="1"/>
</dbReference>
<dbReference type="GO" id="GO:1990002">
    <property type="term" value="F:methylglyoxal reductase (NADPH) (acetol producing) activity"/>
    <property type="evidence" value="ECO:0007669"/>
    <property type="project" value="TreeGrafter"/>
</dbReference>
<sequence>MAQAILPRIGLGTFRLKEQEVIDSVSSALELGYRHIDTAQMYDNEAAVGRAIRDSAVPRDEIFLTTKIWYDRLKGDDLIQSLEESLEKLGVDHVDLALIHWPSPNDEVPMTEYIGKLNEAREKGLTKHIGISNFTIAQVDEALGVPGGEYIVTNQIEVHPYLANRKLVDHCQSKGLQVTGYMPLAVGKVMKEPVLQEIANEHGVTPAQVALAWVAARDIVVIPSSTRPAHQRANLAALDIELSADEIARIDALDAGERIANPDFAPAWDE</sequence>
<evidence type="ECO:0000259" key="8">
    <source>
        <dbReference type="Pfam" id="PF00248"/>
    </source>
</evidence>
<evidence type="ECO:0000313" key="10">
    <source>
        <dbReference type="Proteomes" id="UP000198500"/>
    </source>
</evidence>
<dbReference type="STRING" id="574349.SAMN05443545_104262"/>
<evidence type="ECO:0000256" key="7">
    <source>
        <dbReference type="PIRSR" id="PIRSR000097-3"/>
    </source>
</evidence>
<reference evidence="9 10" key="1">
    <citation type="submission" date="2016-10" db="EMBL/GenBank/DDBJ databases">
        <authorList>
            <person name="de Groot N.N."/>
        </authorList>
    </citation>
    <scope>NUCLEOTIDE SEQUENCE [LARGE SCALE GENOMIC DNA]</scope>
    <source>
        <strain evidence="9 10">DSM 19219</strain>
    </source>
</reference>
<dbReference type="GO" id="GO:0051596">
    <property type="term" value="P:methylglyoxal catabolic process"/>
    <property type="evidence" value="ECO:0007669"/>
    <property type="project" value="TreeGrafter"/>
</dbReference>
<protein>
    <submittedName>
        <fullName evidence="9">2,5-diketo-D-gluconate reductase B</fullName>
    </submittedName>
</protein>
<evidence type="ECO:0000256" key="2">
    <source>
        <dbReference type="ARBA" id="ARBA00022857"/>
    </source>
</evidence>
<dbReference type="Pfam" id="PF00248">
    <property type="entry name" value="Aldo_ket_red"/>
    <property type="match status" value="1"/>
</dbReference>
<dbReference type="Gene3D" id="3.20.20.100">
    <property type="entry name" value="NADP-dependent oxidoreductase domain"/>
    <property type="match status" value="1"/>
</dbReference>
<comment type="catalytic activity">
    <reaction evidence="4">
        <text>hydroxyacetone + NADP(+) = methylglyoxal + NADPH + H(+)</text>
        <dbReference type="Rhea" id="RHEA:27986"/>
        <dbReference type="ChEBI" id="CHEBI:15378"/>
        <dbReference type="ChEBI" id="CHEBI:17158"/>
        <dbReference type="ChEBI" id="CHEBI:27957"/>
        <dbReference type="ChEBI" id="CHEBI:57783"/>
        <dbReference type="ChEBI" id="CHEBI:58349"/>
    </reaction>
</comment>